<dbReference type="Gene3D" id="2.60.40.1120">
    <property type="entry name" value="Carboxypeptidase-like, regulatory domain"/>
    <property type="match status" value="4"/>
</dbReference>
<dbReference type="PANTHER" id="PTHR13055">
    <property type="entry name" value="TUMOR ENDOTHELIAL MARKER 7 RELATED"/>
    <property type="match status" value="1"/>
</dbReference>
<gene>
    <name evidence="9" type="ORF">Vgi01_35420</name>
</gene>
<dbReference type="SUPFAM" id="SSF49452">
    <property type="entry name" value="Starch-binding domain-like"/>
    <property type="match status" value="4"/>
</dbReference>
<evidence type="ECO:0000313" key="9">
    <source>
        <dbReference type="EMBL" id="GIJ16858.1"/>
    </source>
</evidence>
<organism evidence="9 10">
    <name type="scientific">Micromonospora gifhornensis</name>
    <dbReference type="NCBI Taxonomy" id="84594"/>
    <lineage>
        <taxon>Bacteria</taxon>
        <taxon>Bacillati</taxon>
        <taxon>Actinomycetota</taxon>
        <taxon>Actinomycetes</taxon>
        <taxon>Micromonosporales</taxon>
        <taxon>Micromonosporaceae</taxon>
        <taxon>Micromonospora</taxon>
    </lineage>
</organism>
<evidence type="ECO:0000256" key="6">
    <source>
        <dbReference type="SAM" id="MobiDB-lite"/>
    </source>
</evidence>
<evidence type="ECO:0000256" key="4">
    <source>
        <dbReference type="ARBA" id="ARBA00022989"/>
    </source>
</evidence>
<comment type="caution">
    <text evidence="9">The sequence shown here is derived from an EMBL/GenBank/DDBJ whole genome shotgun (WGS) entry which is preliminary data.</text>
</comment>
<dbReference type="InterPro" id="IPR013784">
    <property type="entry name" value="Carb-bd-like_fold"/>
</dbReference>
<keyword evidence="5" id="KW-1015">Disulfide bond</keyword>
<comment type="subcellular location">
    <subcellularLocation>
        <location evidence="1">Membrane</location>
        <topology evidence="1">Single-pass type I membrane protein</topology>
    </subcellularLocation>
</comment>
<proteinExistence type="predicted"/>
<feature type="chain" id="PRO_5045669638" description="LamG-like jellyroll fold domain-containing protein" evidence="7">
    <location>
        <begin position="44"/>
        <end position="2202"/>
    </location>
</feature>
<dbReference type="Proteomes" id="UP000647860">
    <property type="component" value="Unassembled WGS sequence"/>
</dbReference>
<keyword evidence="2" id="KW-0812">Transmembrane</keyword>
<evidence type="ECO:0000256" key="3">
    <source>
        <dbReference type="ARBA" id="ARBA00022729"/>
    </source>
</evidence>
<evidence type="ECO:0000256" key="5">
    <source>
        <dbReference type="ARBA" id="ARBA00023157"/>
    </source>
</evidence>
<evidence type="ECO:0000256" key="2">
    <source>
        <dbReference type="ARBA" id="ARBA00022692"/>
    </source>
</evidence>
<evidence type="ECO:0000256" key="7">
    <source>
        <dbReference type="SAM" id="SignalP"/>
    </source>
</evidence>
<dbReference type="Pfam" id="PF13620">
    <property type="entry name" value="CarboxypepD_reg"/>
    <property type="match status" value="2"/>
</dbReference>
<keyword evidence="3 7" id="KW-0732">Signal</keyword>
<reference evidence="9 10" key="1">
    <citation type="submission" date="2021-01" db="EMBL/GenBank/DDBJ databases">
        <title>Whole genome shotgun sequence of Verrucosispora gifhornensis NBRC 16317.</title>
        <authorList>
            <person name="Komaki H."/>
            <person name="Tamura T."/>
        </authorList>
    </citation>
    <scope>NUCLEOTIDE SEQUENCE [LARGE SCALE GENOMIC DNA]</scope>
    <source>
        <strain evidence="9 10">NBRC 16317</strain>
    </source>
</reference>
<keyword evidence="10" id="KW-1185">Reference proteome</keyword>
<feature type="compositionally biased region" description="Basic and acidic residues" evidence="6">
    <location>
        <begin position="290"/>
        <end position="312"/>
    </location>
</feature>
<dbReference type="Gene3D" id="2.60.120.200">
    <property type="match status" value="1"/>
</dbReference>
<accession>A0ABQ4IG12</accession>
<evidence type="ECO:0000259" key="8">
    <source>
        <dbReference type="SMART" id="SM00560"/>
    </source>
</evidence>
<dbReference type="SMART" id="SM00560">
    <property type="entry name" value="LamGL"/>
    <property type="match status" value="1"/>
</dbReference>
<dbReference type="Pfam" id="PF13385">
    <property type="entry name" value="Laminin_G_3"/>
    <property type="match status" value="1"/>
</dbReference>
<feature type="region of interest" description="Disordered" evidence="6">
    <location>
        <begin position="657"/>
        <end position="678"/>
    </location>
</feature>
<keyword evidence="4" id="KW-0472">Membrane</keyword>
<keyword evidence="4" id="KW-1133">Transmembrane helix</keyword>
<dbReference type="SUPFAM" id="SSF49899">
    <property type="entry name" value="Concanavalin A-like lectins/glucanases"/>
    <property type="match status" value="1"/>
</dbReference>
<feature type="region of interest" description="Disordered" evidence="6">
    <location>
        <begin position="259"/>
        <end position="312"/>
    </location>
</feature>
<dbReference type="RefSeq" id="WP_239089028.1">
    <property type="nucleotide sequence ID" value="NZ_BAAAGZ010000014.1"/>
</dbReference>
<evidence type="ECO:0000313" key="10">
    <source>
        <dbReference type="Proteomes" id="UP000647860"/>
    </source>
</evidence>
<dbReference type="EMBL" id="BOPA01000024">
    <property type="protein sequence ID" value="GIJ16858.1"/>
    <property type="molecule type" value="Genomic_DNA"/>
</dbReference>
<feature type="signal peptide" evidence="7">
    <location>
        <begin position="1"/>
        <end position="43"/>
    </location>
</feature>
<evidence type="ECO:0000256" key="1">
    <source>
        <dbReference type="ARBA" id="ARBA00004479"/>
    </source>
</evidence>
<dbReference type="InterPro" id="IPR031152">
    <property type="entry name" value="PLXDC"/>
</dbReference>
<dbReference type="PANTHER" id="PTHR13055:SF12">
    <property type="entry name" value="LD40707P"/>
    <property type="match status" value="1"/>
</dbReference>
<dbReference type="InterPro" id="IPR013320">
    <property type="entry name" value="ConA-like_dom_sf"/>
</dbReference>
<dbReference type="InterPro" id="IPR006558">
    <property type="entry name" value="LamG-like"/>
</dbReference>
<feature type="domain" description="LamG-like jellyroll fold" evidence="8">
    <location>
        <begin position="836"/>
        <end position="979"/>
    </location>
</feature>
<sequence>MSIARGIRGRNNRHRYVWRARTAGLAALVMVASSLVATSTASAEPAALAEPACVDEQPDARSAESMVTICQSRVEILSERTEVSQTFLNPDGSRTLEESLAPVRVRRGSSWVPVNTTLKATSQGVSPKASVLPVFLSAGGDGPLARVVDGSRELSVSWPDPLPAPELSGDTAIYREVLPETDLQVTASALGFSHVLVVRTPKAAKNSRLSELRFGMSTKGVTVKEGDGGTLVAHDDRGSAVFTAPAPLMWDSSVDSDLPGGELRLTSPPAGAAPARRKGQDPATAAADKAAADKAAKAKSADAAAREPAEGARRAVMPVKIGRNSLTIVPDKALLNSPTATFPIYIDPAWTGNISGSAWTTVWSKYKTSSFWKNASALNNGSTNGSAGAGRTEDCAGCGDHIIRSFFRMDVSGVKGKIIQAATFRIEQRHSWTCSPKSNAKLWLTGDISSTTTWNKQPTWNSSYTAQTAANRKNGAVHGCLGVGPIEFNVLSMVKKVAEQDKKSTMTVGLRAVDESTKNQWKRFNHSSPKLAITYNTKPAAPTDRKSDGKACATGSARPYVLTLTPTLAARQSDPDTGQQSLTTWFHWWPLGGSRNDTDRVSQASGNPSTVSRAIPAGKLVDGGTYVWQSRTHDGSHYSDWSGTCEFVVDATPPETPANVTSTDYPTGATPRGGVGLEGTFEVTAPTLRRHEVKEYAWTLDSGTYLNAATVPARSGDYGATLKVKPVRDGTQTLRVWSKDHAGRYSATPRTYTFVVRAGAGPAAHWTFDEASGSAGDVTEHGNELSLAAGASRTAGRSGVGSALSVNGTTGHGVVTGAIGYPHPDTNVLTPMRTDSSFTITARVRVDSTSGVTGQRTIVSANGSRVFAYTLGYSGPDNRWRFAMAGADMDNPALFSVLSNSAPTAGKWTHLAAVYDASTTTLRLYVNGVAQTATATLSGGFNAATDVTVGKRKWNGGDDGFFAGAIDDVRIYNFAESATKIAELAVPLPAVIAFPGGTEANTGGQLSVTFNAGGDTNVTKFRYSVGSTAVDTEVSASAPGGTATVSINVGSVVGERSLFVVAVDDGNRRSGLAQAYFEVTAATSLSGSVLDDADFSPLVGAVVTLEPGEYQTTSDNSGAYAFTGMPPGTYTLTANYGDRCGLTASATITITAGSPRWRDLYLAPYTDDSGYTCTSRTATFATANETVLPLTGDNAVTEVSLPFAFPFYGQAYLSGWVDTNGYLTFIDPGGSHPKTSGTWPLPAAPNALVAPFWDDLVVDGSASVRTASTGSGADQRFVVEWRNVHRKGNTAQRLSFEVVLAPDGTITTNYDGLTSDPVRGAFAAVGIEAPDGEIGLSYSVDEPALASGQAVTFVHPQEDGTLELHDLSGVLRDENGNPVVGATVTLDPRGLSTTTGPGGAWGFEDLVADSYTVSAQVGARCGRSAEDQVELDDNRTVDLQLGPDHGTMGYACVIGASGYVAASNVVALTGDDAWANLNLPFPFSYHGRPYSKAWLHTNGLINFGVEPGNVQQIWVNPTMPTAAIPNGVIAPFWDDLNVDSSASIRTELLGSAPNRRFVVEWRNVLMQGVAAPNNRVTFELMLHEDGRIGFHYGTLTTPIQQGAGATVGLESTERAEVAALYSFQTAVVPSNGSIVYSPNTSGTVRGTVTTAVTSEPVAGRTVTLTPSGATTTTAGDGSYEFTGVPIGEHVVAAATGDDRCAGQYAREVFNFAGGTTSRIDLSVMIDGDEFGYGCETRSQPFIPGNVTESWSGDDTVWQKNPPFPIKLYGESYTSAWISANGVMSFRNPAFHGWIYANSTPIPSPPSEGRPNAAVYVHWNDWIVDSAARIATATSGTAPNRRWVVEWRNVHLYGDTSARASFSAVFDENGDVTFTYADINPVHAGERGSAATVGIENGAGTIAFQYSHKEAVLATGKGIFFKPNPPGSGVVSGTVTCQGTPVAGATVAMAGRSATTSAGGGYQFDDVPGGTYAVIATLGSGPCVGSAVTPVTVGTNTTSAVNFDRGATPSGARYTIAEQPVSFVPADGTVLPLTGDDAYTPITLPFPVTHYGQTYTTAWVDTNGLLTFVEPAASSPDAWPIPSSAESQLPKAAIYPMWHDWIVDADASVRTATTGSGPNRRFIVEWRNVRSYEDPTTRISFEVIMDEAGGYTFAYSDNDGTNIEQGGASTIGIDNADGTSALRYTYRQPVLHPGTGLRIERLP</sequence>
<protein>
    <recommendedName>
        <fullName evidence="8">LamG-like jellyroll fold domain-containing protein</fullName>
    </recommendedName>
</protein>
<name>A0ABQ4IG12_9ACTN</name>